<dbReference type="EMBL" id="HF936658">
    <property type="protein sequence ID" value="CCX17459.1"/>
    <property type="molecule type" value="Genomic_DNA"/>
</dbReference>
<feature type="compositionally biased region" description="Low complexity" evidence="1">
    <location>
        <begin position="18"/>
        <end position="27"/>
    </location>
</feature>
<feature type="region of interest" description="Disordered" evidence="1">
    <location>
        <begin position="1"/>
        <end position="48"/>
    </location>
</feature>
<gene>
    <name evidence="2" type="ORF">PCON_04463</name>
</gene>
<dbReference type="AlphaFoldDB" id="U4LBK3"/>
<evidence type="ECO:0000313" key="2">
    <source>
        <dbReference type="EMBL" id="CCX17459.1"/>
    </source>
</evidence>
<evidence type="ECO:0000256" key="1">
    <source>
        <dbReference type="SAM" id="MobiDB-lite"/>
    </source>
</evidence>
<protein>
    <submittedName>
        <fullName evidence="2">Uncharacterized protein</fullName>
    </submittedName>
</protein>
<name>U4LBK3_PYROM</name>
<accession>U4LBK3</accession>
<sequence length="92" mass="9967">MSAPSTPRSSLRIRTDMSSTNSTATSPITPPSTRHHSRSTTFTPREGMQLPATLKMSQYTGEYLAEILSGVAYSRGHGHKRGGLEGVFGQEE</sequence>
<proteinExistence type="predicted"/>
<organism evidence="2 3">
    <name type="scientific">Pyronema omphalodes (strain CBS 100304)</name>
    <name type="common">Pyronema confluens</name>
    <dbReference type="NCBI Taxonomy" id="1076935"/>
    <lineage>
        <taxon>Eukaryota</taxon>
        <taxon>Fungi</taxon>
        <taxon>Dikarya</taxon>
        <taxon>Ascomycota</taxon>
        <taxon>Pezizomycotina</taxon>
        <taxon>Pezizomycetes</taxon>
        <taxon>Pezizales</taxon>
        <taxon>Pyronemataceae</taxon>
        <taxon>Pyronema</taxon>
    </lineage>
</organism>
<keyword evidence="3" id="KW-1185">Reference proteome</keyword>
<evidence type="ECO:0000313" key="3">
    <source>
        <dbReference type="Proteomes" id="UP000018144"/>
    </source>
</evidence>
<reference evidence="2 3" key="1">
    <citation type="journal article" date="2013" name="PLoS Genet.">
        <title>The genome and development-dependent transcriptomes of Pyronema confluens: a window into fungal evolution.</title>
        <authorList>
            <person name="Traeger S."/>
            <person name="Altegoer F."/>
            <person name="Freitag M."/>
            <person name="Gabaldon T."/>
            <person name="Kempken F."/>
            <person name="Kumar A."/>
            <person name="Marcet-Houben M."/>
            <person name="Poggeler S."/>
            <person name="Stajich J.E."/>
            <person name="Nowrousian M."/>
        </authorList>
    </citation>
    <scope>NUCLEOTIDE SEQUENCE [LARGE SCALE GENOMIC DNA]</scope>
    <source>
        <strain evidence="3">CBS 100304</strain>
        <tissue evidence="2">Vegetative mycelium</tissue>
    </source>
</reference>
<dbReference type="Proteomes" id="UP000018144">
    <property type="component" value="Unassembled WGS sequence"/>
</dbReference>